<dbReference type="NCBIfam" id="TIGR02167">
    <property type="entry name" value="Liste_lipo_26"/>
    <property type="match status" value="6"/>
</dbReference>
<dbReference type="STRING" id="445960.SAMN05421542_2941"/>
<dbReference type="InterPro" id="IPR026444">
    <property type="entry name" value="Secre_tail"/>
</dbReference>
<dbReference type="InterPro" id="IPR011889">
    <property type="entry name" value="Liste_lipo_26"/>
</dbReference>
<feature type="domain" description="Secretion system C-terminal sorting" evidence="2">
    <location>
        <begin position="516"/>
        <end position="574"/>
    </location>
</feature>
<evidence type="ECO:0000256" key="1">
    <source>
        <dbReference type="ARBA" id="ARBA00022729"/>
    </source>
</evidence>
<evidence type="ECO:0000313" key="4">
    <source>
        <dbReference type="EMBL" id="SQB28224.1"/>
    </source>
</evidence>
<reference evidence="3 5" key="1">
    <citation type="submission" date="2016-10" db="EMBL/GenBank/DDBJ databases">
        <authorList>
            <person name="Varghese N."/>
            <person name="Submissions S."/>
        </authorList>
    </citation>
    <scope>NUCLEOTIDE SEQUENCE [LARGE SCALE GENOMIC DNA]</scope>
    <source>
        <strain evidence="3 5">DSM 19299</strain>
    </source>
</reference>
<dbReference type="RefSeq" id="WP_089737180.1">
    <property type="nucleotide sequence ID" value="NZ_FNEG01000004.1"/>
</dbReference>
<dbReference type="Pfam" id="PF03382">
    <property type="entry name" value="DUF285"/>
    <property type="match status" value="1"/>
</dbReference>
<dbReference type="EMBL" id="UAWB01000002">
    <property type="protein sequence ID" value="SQB28224.1"/>
    <property type="molecule type" value="Genomic_DNA"/>
</dbReference>
<dbReference type="NCBIfam" id="TIGR04183">
    <property type="entry name" value="Por_Secre_tail"/>
    <property type="match status" value="1"/>
</dbReference>
<evidence type="ECO:0000313" key="6">
    <source>
        <dbReference type="Proteomes" id="UP000251670"/>
    </source>
</evidence>
<evidence type="ECO:0000313" key="3">
    <source>
        <dbReference type="EMBL" id="SDJ18529.1"/>
    </source>
</evidence>
<sequence length="583" mass="66201">MHKKLLPFILFIVFFQITKAQNEFITVWKPSLPSSSSVGIPYNSNENQIWFPGKGTDYNIYWEEIGYPSHNATLSNVSSDYQILIDFGHPLNPLSSDAMYRVKISKGNGDFNQIQFMNSQIIIGNQPSNMVGDSYKIVNVEQWGNIKWISMKQAFLSCENLDVAATDIPDLSEVTDMSYMFSNCKNFISNPTIDNWNISNINNLEGIFDNCYLFNQPVGNWNTSNVTNLKRAFAGCFLFNQPIGNWNISNVTNLSETFLTCYEFDQPLESWNTSNVTSMAVMFMSARKFNQPLASWNTSKVTSTASMFLNASKFNQPIESWDMSRNIESKFMFFNATQFNQPLGNWNTSQINDMMSMFSNAKNFNQDISSWDTGNVQNMNSMFSLAEQFNGDVSNWNVSKVKDMSFMFNGAKKFNQNLGKWRLNSLQLASNILKNTALTCENYDNTLYGWSQNTSLPSNINISSVSPLVYSHSGAVTARNYLINNKGWTITGDIYDGECASQLGTSDIKTDNKISIYPNPAKDIIYIKNTNADQYKILDLAGRIIVQGTPENEQIYIRTLIPGNYILQLYVKEGIQNLKFIKK</sequence>
<gene>
    <name evidence="4" type="ORF">NCTC13492_01754</name>
    <name evidence="3" type="ORF">SAMN05421542_2941</name>
</gene>
<reference evidence="4 6" key="2">
    <citation type="submission" date="2018-06" db="EMBL/GenBank/DDBJ databases">
        <authorList>
            <consortium name="Pathogen Informatics"/>
            <person name="Doyle S."/>
        </authorList>
    </citation>
    <scope>NUCLEOTIDE SEQUENCE [LARGE SCALE GENOMIC DNA]</scope>
    <source>
        <strain evidence="4 6">NCTC13492</strain>
    </source>
</reference>
<keyword evidence="5" id="KW-1185">Reference proteome</keyword>
<proteinExistence type="predicted"/>
<dbReference type="Proteomes" id="UP000251670">
    <property type="component" value="Unassembled WGS sequence"/>
</dbReference>
<dbReference type="Pfam" id="PF18962">
    <property type="entry name" value="Por_Secre_tail"/>
    <property type="match status" value="1"/>
</dbReference>
<name>A0A2X2VIL7_CHRJE</name>
<dbReference type="EMBL" id="FNEG01000004">
    <property type="protein sequence ID" value="SDJ18529.1"/>
    <property type="molecule type" value="Genomic_DNA"/>
</dbReference>
<dbReference type="Proteomes" id="UP000199426">
    <property type="component" value="Unassembled WGS sequence"/>
</dbReference>
<protein>
    <submittedName>
        <fullName evidence="4">Bacterial surface protein 26-residue repeat</fullName>
    </submittedName>
    <submittedName>
        <fullName evidence="3">Por secretion system C-terminal sorting domain-containing protein</fullName>
    </submittedName>
</protein>
<accession>A0A2X2VIL7</accession>
<dbReference type="InterPro" id="IPR005046">
    <property type="entry name" value="DUF285"/>
</dbReference>
<dbReference type="AlphaFoldDB" id="A0A2X2VIL7"/>
<keyword evidence="1" id="KW-0732">Signal</keyword>
<organism evidence="4 6">
    <name type="scientific">Chryseobacterium jejuense</name>
    <dbReference type="NCBI Taxonomy" id="445960"/>
    <lineage>
        <taxon>Bacteria</taxon>
        <taxon>Pseudomonadati</taxon>
        <taxon>Bacteroidota</taxon>
        <taxon>Flavobacteriia</taxon>
        <taxon>Flavobacteriales</taxon>
        <taxon>Weeksellaceae</taxon>
        <taxon>Chryseobacterium group</taxon>
        <taxon>Chryseobacterium</taxon>
    </lineage>
</organism>
<evidence type="ECO:0000313" key="5">
    <source>
        <dbReference type="Proteomes" id="UP000199426"/>
    </source>
</evidence>
<dbReference type="OrthoDB" id="9813840at2"/>
<evidence type="ECO:0000259" key="2">
    <source>
        <dbReference type="Pfam" id="PF18962"/>
    </source>
</evidence>